<proteinExistence type="predicted"/>
<gene>
    <name evidence="1" type="ORF">Pfl04_45000</name>
</gene>
<protein>
    <submittedName>
        <fullName evidence="1">Uncharacterized protein</fullName>
    </submittedName>
</protein>
<keyword evidence="2" id="KW-1185">Reference proteome</keyword>
<sequence length="39" mass="3803">MASAVGTVTVETGIGAVSGYGAAAYYSWQAPIRTGQGGP</sequence>
<comment type="caution">
    <text evidence="1">The sequence shown here is derived from an EMBL/GenBank/DDBJ whole genome shotgun (WGS) entry which is preliminary data.</text>
</comment>
<dbReference type="EMBL" id="BONU01000044">
    <property type="protein sequence ID" value="GIG76096.1"/>
    <property type="molecule type" value="Genomic_DNA"/>
</dbReference>
<dbReference type="AlphaFoldDB" id="A0A8J3PN02"/>
<evidence type="ECO:0000313" key="2">
    <source>
        <dbReference type="Proteomes" id="UP000653674"/>
    </source>
</evidence>
<evidence type="ECO:0000313" key="1">
    <source>
        <dbReference type="EMBL" id="GIG76096.1"/>
    </source>
</evidence>
<name>A0A8J3PN02_9ACTN</name>
<dbReference type="Proteomes" id="UP000653674">
    <property type="component" value="Unassembled WGS sequence"/>
</dbReference>
<organism evidence="1 2">
    <name type="scientific">Planosporangium flavigriseum</name>
    <dbReference type="NCBI Taxonomy" id="373681"/>
    <lineage>
        <taxon>Bacteria</taxon>
        <taxon>Bacillati</taxon>
        <taxon>Actinomycetota</taxon>
        <taxon>Actinomycetes</taxon>
        <taxon>Micromonosporales</taxon>
        <taxon>Micromonosporaceae</taxon>
        <taxon>Planosporangium</taxon>
    </lineage>
</organism>
<reference evidence="1" key="1">
    <citation type="submission" date="2021-01" db="EMBL/GenBank/DDBJ databases">
        <title>Whole genome shotgun sequence of Planosporangium flavigriseum NBRC 105377.</title>
        <authorList>
            <person name="Komaki H."/>
            <person name="Tamura T."/>
        </authorList>
    </citation>
    <scope>NUCLEOTIDE SEQUENCE</scope>
    <source>
        <strain evidence="1">NBRC 105377</strain>
    </source>
</reference>
<accession>A0A8J3PN02</accession>